<dbReference type="AlphaFoldDB" id="A0A220S1T0"/>
<proteinExistence type="predicted"/>
<protein>
    <submittedName>
        <fullName evidence="1">Uncharacterized protein</fullName>
    </submittedName>
</protein>
<evidence type="ECO:0000313" key="2">
    <source>
        <dbReference type="Proteomes" id="UP000198238"/>
    </source>
</evidence>
<dbReference type="Proteomes" id="UP000198238">
    <property type="component" value="Chromosome"/>
</dbReference>
<sequence>MGFFRVSGGGIVAFLVGKGRLKGRERKFGRRFFAAKITESLPFQTAFSIFAKVSGRLKTVFPHRYRKFPC</sequence>
<accession>A0A220S1T0</accession>
<dbReference type="KEGG" id="nei:BG910_06125"/>
<reference evidence="1 2" key="1">
    <citation type="submission" date="2017-06" db="EMBL/GenBank/DDBJ databases">
        <title>Neisseria chenwenguii sp. nov., isolated from the intestinal contents of Tibetan Plateau Pika in Yushu, Qinghai Province, China.</title>
        <authorList>
            <person name="Zhang G."/>
        </authorList>
    </citation>
    <scope>NUCLEOTIDE SEQUENCE [LARGE SCALE GENOMIC DNA]</scope>
    <source>
        <strain evidence="1 2">10023</strain>
    </source>
</reference>
<organism evidence="1 2">
    <name type="scientific">Neisseria chenwenguii</name>
    <dbReference type="NCBI Taxonomy" id="1853278"/>
    <lineage>
        <taxon>Bacteria</taxon>
        <taxon>Pseudomonadati</taxon>
        <taxon>Pseudomonadota</taxon>
        <taxon>Betaproteobacteria</taxon>
        <taxon>Neisseriales</taxon>
        <taxon>Neisseriaceae</taxon>
        <taxon>Neisseria</taxon>
    </lineage>
</organism>
<keyword evidence="2" id="KW-1185">Reference proteome</keyword>
<evidence type="ECO:0000313" key="1">
    <source>
        <dbReference type="EMBL" id="ASK27372.1"/>
    </source>
</evidence>
<gene>
    <name evidence="1" type="ORF">BG910_06125</name>
</gene>
<name>A0A220S1T0_9NEIS</name>
<dbReference type="EMBL" id="CP022278">
    <property type="protein sequence ID" value="ASK27372.1"/>
    <property type="molecule type" value="Genomic_DNA"/>
</dbReference>